<name>A0A6A6KTM7_HEVBR</name>
<organism evidence="2 3">
    <name type="scientific">Hevea brasiliensis</name>
    <name type="common">Para rubber tree</name>
    <name type="synonym">Siphonia brasiliensis</name>
    <dbReference type="NCBI Taxonomy" id="3981"/>
    <lineage>
        <taxon>Eukaryota</taxon>
        <taxon>Viridiplantae</taxon>
        <taxon>Streptophyta</taxon>
        <taxon>Embryophyta</taxon>
        <taxon>Tracheophyta</taxon>
        <taxon>Spermatophyta</taxon>
        <taxon>Magnoliopsida</taxon>
        <taxon>eudicotyledons</taxon>
        <taxon>Gunneridae</taxon>
        <taxon>Pentapetalae</taxon>
        <taxon>rosids</taxon>
        <taxon>fabids</taxon>
        <taxon>Malpighiales</taxon>
        <taxon>Euphorbiaceae</taxon>
        <taxon>Crotonoideae</taxon>
        <taxon>Micrandreae</taxon>
        <taxon>Hevea</taxon>
    </lineage>
</organism>
<dbReference type="AlphaFoldDB" id="A0A6A6KTM7"/>
<evidence type="ECO:0008006" key="4">
    <source>
        <dbReference type="Google" id="ProtNLM"/>
    </source>
</evidence>
<evidence type="ECO:0000256" key="1">
    <source>
        <dbReference type="SAM" id="MobiDB-lite"/>
    </source>
</evidence>
<feature type="compositionally biased region" description="Basic and acidic residues" evidence="1">
    <location>
        <begin position="38"/>
        <end position="50"/>
    </location>
</feature>
<comment type="caution">
    <text evidence="2">The sequence shown here is derived from an EMBL/GenBank/DDBJ whole genome shotgun (WGS) entry which is preliminary data.</text>
</comment>
<keyword evidence="3" id="KW-1185">Reference proteome</keyword>
<feature type="compositionally biased region" description="Basic and acidic residues" evidence="1">
    <location>
        <begin position="72"/>
        <end position="105"/>
    </location>
</feature>
<dbReference type="PANTHER" id="PTHR36342">
    <property type="entry name" value="PTB DOMAIN ENGULFMENT ADAPTER"/>
    <property type="match status" value="1"/>
</dbReference>
<feature type="compositionally biased region" description="Basic and acidic residues" evidence="1">
    <location>
        <begin position="14"/>
        <end position="31"/>
    </location>
</feature>
<feature type="compositionally biased region" description="Polar residues" evidence="1">
    <location>
        <begin position="1"/>
        <end position="12"/>
    </location>
</feature>
<dbReference type="EMBL" id="JAAGAX010000014">
    <property type="protein sequence ID" value="KAF2292362.1"/>
    <property type="molecule type" value="Genomic_DNA"/>
</dbReference>
<proteinExistence type="predicted"/>
<gene>
    <name evidence="2" type="ORF">GH714_020625</name>
</gene>
<evidence type="ECO:0000313" key="3">
    <source>
        <dbReference type="Proteomes" id="UP000467840"/>
    </source>
</evidence>
<protein>
    <recommendedName>
        <fullName evidence="4">PTB domain-containing protein</fullName>
    </recommendedName>
</protein>
<sequence length="303" mass="33936">MATAEVVSTQTALAEEKHEEAKVSETIKEEAAPAVEPVTEKPKEEPKEAEEVAVSEETVAPKEADAPAEVVVETKEVLEVEEAKTVTEEPKVEKTEEEEKPKEETQSLWVLKRLQKGNQHQTPLLRRLPKRLPRKMASLFSKSTLTRGKAEVYVAALPLRATRGAAQLVMSTAYSLNLWDLQHFMVIIKSHPPPPPPPSQAFIVFDFQPKDPENIYTALAVLSGRAVPGAVLVRKLAKLPRSKCWFVGSSEVDTLDVATEFNNSWETNLRVGRHDCRDYTNGNIYRFFEYTLVYAMHLGLLSC</sequence>
<accession>A0A6A6KTM7</accession>
<evidence type="ECO:0000313" key="2">
    <source>
        <dbReference type="EMBL" id="KAF2292362.1"/>
    </source>
</evidence>
<dbReference type="Proteomes" id="UP000467840">
    <property type="component" value="Chromosome 13"/>
</dbReference>
<feature type="region of interest" description="Disordered" evidence="1">
    <location>
        <begin position="1"/>
        <end position="106"/>
    </location>
</feature>
<dbReference type="PANTHER" id="PTHR36342:SF1">
    <property type="entry name" value="PTB DOMAIN ENGULFMENT ADAPTER"/>
    <property type="match status" value="1"/>
</dbReference>
<reference evidence="2 3" key="1">
    <citation type="journal article" date="2020" name="Mol. Plant">
        <title>The Chromosome-Based Rubber Tree Genome Provides New Insights into Spurge Genome Evolution and Rubber Biosynthesis.</title>
        <authorList>
            <person name="Liu J."/>
            <person name="Shi C."/>
            <person name="Shi C.C."/>
            <person name="Li W."/>
            <person name="Zhang Q.J."/>
            <person name="Zhang Y."/>
            <person name="Li K."/>
            <person name="Lu H.F."/>
            <person name="Shi C."/>
            <person name="Zhu S.T."/>
            <person name="Xiao Z.Y."/>
            <person name="Nan H."/>
            <person name="Yue Y."/>
            <person name="Zhu X.G."/>
            <person name="Wu Y."/>
            <person name="Hong X.N."/>
            <person name="Fan G.Y."/>
            <person name="Tong Y."/>
            <person name="Zhang D."/>
            <person name="Mao C.L."/>
            <person name="Liu Y.L."/>
            <person name="Hao S.J."/>
            <person name="Liu W.Q."/>
            <person name="Lv M.Q."/>
            <person name="Zhang H.B."/>
            <person name="Liu Y."/>
            <person name="Hu-Tang G.R."/>
            <person name="Wang J.P."/>
            <person name="Wang J.H."/>
            <person name="Sun Y.H."/>
            <person name="Ni S.B."/>
            <person name="Chen W.B."/>
            <person name="Zhang X.C."/>
            <person name="Jiao Y.N."/>
            <person name="Eichler E.E."/>
            <person name="Li G.H."/>
            <person name="Liu X."/>
            <person name="Gao L.Z."/>
        </authorList>
    </citation>
    <scope>NUCLEOTIDE SEQUENCE [LARGE SCALE GENOMIC DNA]</scope>
    <source>
        <strain evidence="3">cv. GT1</strain>
        <tissue evidence="2">Leaf</tissue>
    </source>
</reference>